<sequence>MKNLILKLLVFGSALLFIDYIIMLAVGCTTCLFGFTSSFYDCNFCIIGKLVLLISFLILLLILLPEMKVQFKKYRY</sequence>
<feature type="transmembrane region" description="Helical" evidence="1">
    <location>
        <begin position="46"/>
        <end position="65"/>
    </location>
</feature>
<evidence type="ECO:0000313" key="3">
    <source>
        <dbReference type="Proteomes" id="UP001597032"/>
    </source>
</evidence>
<gene>
    <name evidence="2" type="ORF">ACFQZW_09750</name>
</gene>
<evidence type="ECO:0000313" key="2">
    <source>
        <dbReference type="EMBL" id="MFD0762363.1"/>
    </source>
</evidence>
<proteinExistence type="predicted"/>
<organism evidence="2 3">
    <name type="scientific">Lutibacter aestuarii</name>
    <dbReference type="NCBI Taxonomy" id="861111"/>
    <lineage>
        <taxon>Bacteria</taxon>
        <taxon>Pseudomonadati</taxon>
        <taxon>Bacteroidota</taxon>
        <taxon>Flavobacteriia</taxon>
        <taxon>Flavobacteriales</taxon>
        <taxon>Flavobacteriaceae</taxon>
        <taxon>Lutibacter</taxon>
    </lineage>
</organism>
<feature type="transmembrane region" description="Helical" evidence="1">
    <location>
        <begin position="12"/>
        <end position="40"/>
    </location>
</feature>
<protein>
    <submittedName>
        <fullName evidence="2">Uncharacterized protein</fullName>
    </submittedName>
</protein>
<keyword evidence="3" id="KW-1185">Reference proteome</keyword>
<accession>A0ABW2Z8R5</accession>
<dbReference type="EMBL" id="JBHTIC010000008">
    <property type="protein sequence ID" value="MFD0762363.1"/>
    <property type="molecule type" value="Genomic_DNA"/>
</dbReference>
<dbReference type="RefSeq" id="WP_386782687.1">
    <property type="nucleotide sequence ID" value="NZ_JBHTIC010000008.1"/>
</dbReference>
<evidence type="ECO:0000256" key="1">
    <source>
        <dbReference type="SAM" id="Phobius"/>
    </source>
</evidence>
<keyword evidence="1" id="KW-1133">Transmembrane helix</keyword>
<comment type="caution">
    <text evidence="2">The sequence shown here is derived from an EMBL/GenBank/DDBJ whole genome shotgun (WGS) entry which is preliminary data.</text>
</comment>
<keyword evidence="1" id="KW-0472">Membrane</keyword>
<keyword evidence="1" id="KW-0812">Transmembrane</keyword>
<name>A0ABW2Z8R5_9FLAO</name>
<reference evidence="3" key="1">
    <citation type="journal article" date="2019" name="Int. J. Syst. Evol. Microbiol.">
        <title>The Global Catalogue of Microorganisms (GCM) 10K type strain sequencing project: providing services to taxonomists for standard genome sequencing and annotation.</title>
        <authorList>
            <consortium name="The Broad Institute Genomics Platform"/>
            <consortium name="The Broad Institute Genome Sequencing Center for Infectious Disease"/>
            <person name="Wu L."/>
            <person name="Ma J."/>
        </authorList>
    </citation>
    <scope>NUCLEOTIDE SEQUENCE [LARGE SCALE GENOMIC DNA]</scope>
    <source>
        <strain evidence="3">CCUG 60022</strain>
    </source>
</reference>
<dbReference type="Proteomes" id="UP001597032">
    <property type="component" value="Unassembled WGS sequence"/>
</dbReference>